<evidence type="ECO:0000256" key="2">
    <source>
        <dbReference type="ARBA" id="ARBA00023043"/>
    </source>
</evidence>
<dbReference type="AlphaFoldDB" id="A0AB40BNR1"/>
<dbReference type="RefSeq" id="XP_039128236.1">
    <property type="nucleotide sequence ID" value="XM_039272302.1"/>
</dbReference>
<organism evidence="4 5">
    <name type="scientific">Dioscorea cayennensis subsp. rotundata</name>
    <name type="common">White Guinea yam</name>
    <name type="synonym">Dioscorea rotundata</name>
    <dbReference type="NCBI Taxonomy" id="55577"/>
    <lineage>
        <taxon>Eukaryota</taxon>
        <taxon>Viridiplantae</taxon>
        <taxon>Streptophyta</taxon>
        <taxon>Embryophyta</taxon>
        <taxon>Tracheophyta</taxon>
        <taxon>Spermatophyta</taxon>
        <taxon>Magnoliopsida</taxon>
        <taxon>Liliopsida</taxon>
        <taxon>Dioscoreales</taxon>
        <taxon>Dioscoreaceae</taxon>
        <taxon>Dioscorea</taxon>
    </lineage>
</organism>
<dbReference type="Pfam" id="PF12796">
    <property type="entry name" value="Ank_2"/>
    <property type="match status" value="1"/>
</dbReference>
<proteinExistence type="predicted"/>
<dbReference type="PANTHER" id="PTHR24173:SF74">
    <property type="entry name" value="ANKYRIN REPEAT DOMAIN-CONTAINING PROTEIN 16"/>
    <property type="match status" value="1"/>
</dbReference>
<dbReference type="PROSITE" id="PS50088">
    <property type="entry name" value="ANK_REPEAT"/>
    <property type="match status" value="3"/>
</dbReference>
<dbReference type="Pfam" id="PF13637">
    <property type="entry name" value="Ank_4"/>
    <property type="match status" value="1"/>
</dbReference>
<dbReference type="PANTHER" id="PTHR24173">
    <property type="entry name" value="ANKYRIN REPEAT CONTAINING"/>
    <property type="match status" value="1"/>
</dbReference>
<keyword evidence="2 3" id="KW-0040">ANK repeat</keyword>
<evidence type="ECO:0000313" key="5">
    <source>
        <dbReference type="RefSeq" id="XP_039128236.1"/>
    </source>
</evidence>
<reference evidence="5" key="1">
    <citation type="submission" date="2025-08" db="UniProtKB">
        <authorList>
            <consortium name="RefSeq"/>
        </authorList>
    </citation>
    <scope>IDENTIFICATION</scope>
</reference>
<keyword evidence="1" id="KW-0677">Repeat</keyword>
<evidence type="ECO:0000256" key="3">
    <source>
        <dbReference type="PROSITE-ProRule" id="PRU00023"/>
    </source>
</evidence>
<name>A0AB40BNR1_DIOCR</name>
<accession>A0AB40BNR1</accession>
<gene>
    <name evidence="5" type="primary">LOC120264490</name>
</gene>
<feature type="repeat" description="ANK" evidence="3">
    <location>
        <begin position="382"/>
        <end position="414"/>
    </location>
</feature>
<dbReference type="PRINTS" id="PR01415">
    <property type="entry name" value="ANKYRIN"/>
</dbReference>
<dbReference type="InterPro" id="IPR036770">
    <property type="entry name" value="Ankyrin_rpt-contain_sf"/>
</dbReference>
<keyword evidence="4" id="KW-1185">Reference proteome</keyword>
<evidence type="ECO:0000313" key="4">
    <source>
        <dbReference type="Proteomes" id="UP001515500"/>
    </source>
</evidence>
<dbReference type="Gene3D" id="1.25.40.20">
    <property type="entry name" value="Ankyrin repeat-containing domain"/>
    <property type="match status" value="2"/>
</dbReference>
<dbReference type="GeneID" id="120264490"/>
<evidence type="ECO:0000256" key="1">
    <source>
        <dbReference type="ARBA" id="ARBA00022737"/>
    </source>
</evidence>
<feature type="repeat" description="ANK" evidence="3">
    <location>
        <begin position="258"/>
        <end position="291"/>
    </location>
</feature>
<feature type="repeat" description="ANK" evidence="3">
    <location>
        <begin position="415"/>
        <end position="440"/>
    </location>
</feature>
<protein>
    <submittedName>
        <fullName evidence="5">Protein VAPYRIN-LIKE-like</fullName>
    </submittedName>
</protein>
<dbReference type="PROSITE" id="PS50297">
    <property type="entry name" value="ANK_REP_REGION"/>
    <property type="match status" value="2"/>
</dbReference>
<dbReference type="Proteomes" id="UP001515500">
    <property type="component" value="Chromosome 7"/>
</dbReference>
<sequence>MDRLVSVDLKELEIEYRPSRRCRSSTFIITNLMHTMSVAIHLTTTPPTSHLFSILPSNSPLSLSILPPLSFASFSLSLSSSSSSPPPISASLLVRSTLLPTGTASSAALLRLFSLPGPHLFRDASLPIYLTGPHVLHSLLHSPSSETLDISSLISKAASSCSSSDLSSLLLLAAAGSRLHILSALISAGADVNFLPSDGKPPITLAVLSGCPDSVSTLLSAGAKPNPDLIHAAAASGFAQIVAILASTRSDGNPVDSTGRSPLHAAAAGGHLEAARVCVSVLGSDPDLADSAGWTPLHCAAFAGGPAELVEYLIGVSGFDARRALTRIGRKTAFELAVERGHEELYEALRPDEVGVMRGTCKGDVSELRSRGRDGVDRRDQNGWTALHRAAFKGRTEVVTALVEMGASVDAVDDGGFTPLHRAVEAGHGDVAVWLVRNGAARAGIKGLKGMEKWRGMLLDDATCTAGCAGDRDDDVDKKKIGNSFYLENHQTRRGIEA</sequence>
<dbReference type="InterPro" id="IPR002110">
    <property type="entry name" value="Ankyrin_rpt"/>
</dbReference>
<dbReference type="SMART" id="SM00248">
    <property type="entry name" value="ANK"/>
    <property type="match status" value="7"/>
</dbReference>
<dbReference type="SUPFAM" id="SSF48403">
    <property type="entry name" value="Ankyrin repeat"/>
    <property type="match status" value="1"/>
</dbReference>